<dbReference type="Proteomes" id="UP001303046">
    <property type="component" value="Unassembled WGS sequence"/>
</dbReference>
<gene>
    <name evidence="2" type="primary">Necator_chrIII.g11371</name>
    <name evidence="2" type="ORF">RB195_010606</name>
</gene>
<proteinExistence type="predicted"/>
<keyword evidence="3" id="KW-1185">Reference proteome</keyword>
<comment type="caution">
    <text evidence="2">The sequence shown here is derived from an EMBL/GenBank/DDBJ whole genome shotgun (WGS) entry which is preliminary data.</text>
</comment>
<dbReference type="PANTHER" id="PTHR47331">
    <property type="entry name" value="PHD-TYPE DOMAIN-CONTAINING PROTEIN"/>
    <property type="match status" value="1"/>
</dbReference>
<feature type="region of interest" description="Disordered" evidence="1">
    <location>
        <begin position="269"/>
        <end position="293"/>
    </location>
</feature>
<dbReference type="Pfam" id="PF05380">
    <property type="entry name" value="Peptidase_A17"/>
    <property type="match status" value="1"/>
</dbReference>
<dbReference type="InterPro" id="IPR008042">
    <property type="entry name" value="Retrotrans_Pao"/>
</dbReference>
<evidence type="ECO:0000313" key="2">
    <source>
        <dbReference type="EMBL" id="KAK6743447.1"/>
    </source>
</evidence>
<reference evidence="2 3" key="1">
    <citation type="submission" date="2023-08" db="EMBL/GenBank/DDBJ databases">
        <title>A Necator americanus chromosomal reference genome.</title>
        <authorList>
            <person name="Ilik V."/>
            <person name="Petrzelkova K.J."/>
            <person name="Pardy F."/>
            <person name="Fuh T."/>
            <person name="Niatou-Singa F.S."/>
            <person name="Gouil Q."/>
            <person name="Baker L."/>
            <person name="Ritchie M.E."/>
            <person name="Jex A.R."/>
            <person name="Gazzola D."/>
            <person name="Li H."/>
            <person name="Toshio Fujiwara R."/>
            <person name="Zhan B."/>
            <person name="Aroian R.V."/>
            <person name="Pafco B."/>
            <person name="Schwarz E.M."/>
        </authorList>
    </citation>
    <scope>NUCLEOTIDE SEQUENCE [LARGE SCALE GENOMIC DNA]</scope>
    <source>
        <strain evidence="2 3">Aroian</strain>
        <tissue evidence="2">Whole animal</tissue>
    </source>
</reference>
<dbReference type="EMBL" id="JAVFWL010000003">
    <property type="protein sequence ID" value="KAK6743447.1"/>
    <property type="molecule type" value="Genomic_DNA"/>
</dbReference>
<accession>A0ABR1CYP6</accession>
<sequence>MGYSTTTTMSFNKFLEKVEGAPVDKISKIFGIQWNTETDQLILSMPKSPEINTTWTKRKVLKHVASIYDPLGWVSPSTLIAIAKAFVQKLWKIQFSWDTVLPPELSQEWTIQKIRFPRKIAHTSTYDTKYDLHISTDASKTAYCAVAYIVSHQNNHHPEIAFPMAKSHIIITISNNTNNITPRISLIIIRAKFAGFLLSQLHIINQQSYILSDRKVALMCAKCEKSLPVFIRNRVKSIKTNAPSATLHYIPGDQTRQVFAGPAFLRDSEEKWPEDTSHLTTTDDDEQEEVSSHQKLRLHTYYCFKKNDSTPGRDFSTL</sequence>
<organism evidence="2 3">
    <name type="scientific">Necator americanus</name>
    <name type="common">Human hookworm</name>
    <dbReference type="NCBI Taxonomy" id="51031"/>
    <lineage>
        <taxon>Eukaryota</taxon>
        <taxon>Metazoa</taxon>
        <taxon>Ecdysozoa</taxon>
        <taxon>Nematoda</taxon>
        <taxon>Chromadorea</taxon>
        <taxon>Rhabditida</taxon>
        <taxon>Rhabditina</taxon>
        <taxon>Rhabditomorpha</taxon>
        <taxon>Strongyloidea</taxon>
        <taxon>Ancylostomatidae</taxon>
        <taxon>Bunostominae</taxon>
        <taxon>Necator</taxon>
    </lineage>
</organism>
<evidence type="ECO:0008006" key="4">
    <source>
        <dbReference type="Google" id="ProtNLM"/>
    </source>
</evidence>
<evidence type="ECO:0000313" key="3">
    <source>
        <dbReference type="Proteomes" id="UP001303046"/>
    </source>
</evidence>
<dbReference type="PANTHER" id="PTHR47331:SF1">
    <property type="entry name" value="GAG-LIKE PROTEIN"/>
    <property type="match status" value="1"/>
</dbReference>
<protein>
    <recommendedName>
        <fullName evidence="4">Pao retrotransposon peptidase</fullName>
    </recommendedName>
</protein>
<evidence type="ECO:0000256" key="1">
    <source>
        <dbReference type="SAM" id="MobiDB-lite"/>
    </source>
</evidence>
<name>A0ABR1CYP6_NECAM</name>